<keyword evidence="1" id="KW-0732">Signal</keyword>
<feature type="domain" description="Thioredoxin" evidence="2">
    <location>
        <begin position="78"/>
        <end position="159"/>
    </location>
</feature>
<dbReference type="OrthoDB" id="6398367at2"/>
<accession>A0A5C6LWG1</accession>
<sequence>MRLKSLLLVGSMLLSTLTFAQTTASRASNGKKVLKGKIDMQTLMNDSAFAWFYTGVNGYQPNDNMLNYIKDNRGKFNIVAVVGTWEDQSRQLLPALYKIMILGGSPDEQVLTYGADEKMQTSAPQDYKIKKLPTFILFREGKEIGRLNGEVGESLESDMARILLKANRKDKD</sequence>
<evidence type="ECO:0000259" key="2">
    <source>
        <dbReference type="Pfam" id="PF00085"/>
    </source>
</evidence>
<name>A0A5C6LWG1_9BACT</name>
<organism evidence="3 4">
    <name type="scientific">Chitinophaga pinensis</name>
    <dbReference type="NCBI Taxonomy" id="79329"/>
    <lineage>
        <taxon>Bacteria</taxon>
        <taxon>Pseudomonadati</taxon>
        <taxon>Bacteroidota</taxon>
        <taxon>Chitinophagia</taxon>
        <taxon>Chitinophagales</taxon>
        <taxon>Chitinophagaceae</taxon>
        <taxon>Chitinophaga</taxon>
    </lineage>
</organism>
<protein>
    <submittedName>
        <fullName evidence="3">Thioredoxin family protein</fullName>
    </submittedName>
</protein>
<dbReference type="Pfam" id="PF00085">
    <property type="entry name" value="Thioredoxin"/>
    <property type="match status" value="1"/>
</dbReference>
<dbReference type="RefSeq" id="WP_146303950.1">
    <property type="nucleotide sequence ID" value="NZ_VOHS01000003.1"/>
</dbReference>
<comment type="caution">
    <text evidence="3">The sequence shown here is derived from an EMBL/GenBank/DDBJ whole genome shotgun (WGS) entry which is preliminary data.</text>
</comment>
<dbReference type="Gene3D" id="3.40.30.10">
    <property type="entry name" value="Glutaredoxin"/>
    <property type="match status" value="1"/>
</dbReference>
<dbReference type="EMBL" id="VOHS01000003">
    <property type="protein sequence ID" value="TWW01775.1"/>
    <property type="molecule type" value="Genomic_DNA"/>
</dbReference>
<feature type="signal peptide" evidence="1">
    <location>
        <begin position="1"/>
        <end position="20"/>
    </location>
</feature>
<keyword evidence="4" id="KW-1185">Reference proteome</keyword>
<dbReference type="InterPro" id="IPR036249">
    <property type="entry name" value="Thioredoxin-like_sf"/>
</dbReference>
<gene>
    <name evidence="3" type="ORF">FEF09_04235</name>
</gene>
<dbReference type="CDD" id="cd02947">
    <property type="entry name" value="TRX_family"/>
    <property type="match status" value="1"/>
</dbReference>
<dbReference type="Proteomes" id="UP000318815">
    <property type="component" value="Unassembled WGS sequence"/>
</dbReference>
<feature type="chain" id="PRO_5023014107" evidence="1">
    <location>
        <begin position="21"/>
        <end position="172"/>
    </location>
</feature>
<evidence type="ECO:0000256" key="1">
    <source>
        <dbReference type="SAM" id="SignalP"/>
    </source>
</evidence>
<evidence type="ECO:0000313" key="3">
    <source>
        <dbReference type="EMBL" id="TWW01775.1"/>
    </source>
</evidence>
<proteinExistence type="predicted"/>
<dbReference type="SUPFAM" id="SSF52833">
    <property type="entry name" value="Thioredoxin-like"/>
    <property type="match status" value="1"/>
</dbReference>
<dbReference type="AlphaFoldDB" id="A0A5C6LWG1"/>
<dbReference type="InterPro" id="IPR013766">
    <property type="entry name" value="Thioredoxin_domain"/>
</dbReference>
<reference evidence="3 4" key="1">
    <citation type="submission" date="2019-08" db="EMBL/GenBank/DDBJ databases">
        <title>Whole genome sequencing of chitin degrading bacteria Chitinophaga pinensis YS16.</title>
        <authorList>
            <person name="Singh R.P."/>
            <person name="Manchanda G."/>
            <person name="Maurya I.K."/>
            <person name="Joshi N.K."/>
            <person name="Srivastava A.K."/>
        </authorList>
    </citation>
    <scope>NUCLEOTIDE SEQUENCE [LARGE SCALE GENOMIC DNA]</scope>
    <source>
        <strain evidence="3 4">YS-16</strain>
    </source>
</reference>
<evidence type="ECO:0000313" key="4">
    <source>
        <dbReference type="Proteomes" id="UP000318815"/>
    </source>
</evidence>